<dbReference type="Pfam" id="PF07910">
    <property type="entry name" value="Peptidase_C78"/>
    <property type="match status" value="1"/>
</dbReference>
<evidence type="ECO:0000256" key="4">
    <source>
        <dbReference type="ARBA" id="ARBA00022801"/>
    </source>
</evidence>
<evidence type="ECO:0000256" key="3">
    <source>
        <dbReference type="ARBA" id="ARBA00022786"/>
    </source>
</evidence>
<sequence length="589" mass="67013">MATETNVDVKLLQSLNTSTWTSSLLQGFLIGQRTESVIKIIGLARVLENTNVENFQAYVENSLAGSVKICGLVVQGKTEEPSQKIWNQLRSLDGLDTEDDLIVCFLNDKDKITDKSFYWLLPTDDVEPRQAEVIIGETNIFSSSIITRIRTEINLNILSRNGKLTKSILNCEYERLCDDILESGSFVFSIDEGNILISREDIIGLKKNATVSTLNEYMKTGKGQRSHQHEVLPMAVFQRLACNNSTPTCAPFIHHRIGEEKCLTLNLQIDVLCLIPMEQPIKDVYPILCKSICSQLESMKTCLQEYQQEEKFYQPEVFHFQPKGTNFFLSVIYPKELTEDFLQVKRRQLHDIFGLPLDCPMLRRSNRYIFYGEEINGGYILNPHTAIVNNNPLKDSKFYLVEGNYTYHHYMQDQFDDNKWGCAYRSLQTLVSWFIFHGYTEKPVPNHREIQQALVDIGDKDVKFVESKKWIGSLEVSYCLEHLIGVTSKILSVSTGAELASKGRELANHFSTQGTPIMIGGGVLAHTILGVNFSEVTGALRFLILDPHFTGGENIREIIDKGWCGWKGPEFWDQTAMYNMCLPQRPKAL</sequence>
<dbReference type="AlphaFoldDB" id="A0AAN8GB90"/>
<dbReference type="EMBL" id="JAZGQO010000021">
    <property type="protein sequence ID" value="KAK6165866.1"/>
    <property type="molecule type" value="Genomic_DNA"/>
</dbReference>
<evidence type="ECO:0000259" key="6">
    <source>
        <dbReference type="Pfam" id="PF07910"/>
    </source>
</evidence>
<accession>A0AAN8GB90</accession>
<name>A0AAN8GB90_PATCE</name>
<dbReference type="PANTHER" id="PTHR48153:SF2">
    <property type="entry name" value="UFM1-SPECIFIC PROTEASE 2"/>
    <property type="match status" value="1"/>
</dbReference>
<evidence type="ECO:0000313" key="8">
    <source>
        <dbReference type="EMBL" id="KAK6165866.1"/>
    </source>
</evidence>
<dbReference type="Gene3D" id="3.90.70.130">
    <property type="match status" value="1"/>
</dbReference>
<keyword evidence="3" id="KW-0833">Ubl conjugation pathway</keyword>
<dbReference type="FunFam" id="3.90.70.130:FF:000001">
    <property type="entry name" value="Probable Ufm1-specific protease 2"/>
    <property type="match status" value="1"/>
</dbReference>
<dbReference type="PANTHER" id="PTHR48153">
    <property type="entry name" value="UFM1-SPECIFIC PROTEASE 2"/>
    <property type="match status" value="1"/>
</dbReference>
<evidence type="ECO:0008006" key="10">
    <source>
        <dbReference type="Google" id="ProtNLM"/>
    </source>
</evidence>
<dbReference type="GO" id="GO:0071567">
    <property type="term" value="F:deUFMylase activity"/>
    <property type="evidence" value="ECO:0007669"/>
    <property type="project" value="TreeGrafter"/>
</dbReference>
<dbReference type="Pfam" id="PF20908">
    <property type="entry name" value="UfSP2_N"/>
    <property type="match status" value="1"/>
</dbReference>
<dbReference type="InterPro" id="IPR012462">
    <property type="entry name" value="UFSP1/2_DUB_cat"/>
</dbReference>
<dbReference type="Proteomes" id="UP001347796">
    <property type="component" value="Unassembled WGS sequence"/>
</dbReference>
<evidence type="ECO:0000259" key="7">
    <source>
        <dbReference type="Pfam" id="PF20908"/>
    </source>
</evidence>
<keyword evidence="5" id="KW-0788">Thiol protease</keyword>
<feature type="domain" description="UFSP2 second" evidence="7">
    <location>
        <begin position="218"/>
        <end position="373"/>
    </location>
</feature>
<comment type="similarity">
    <text evidence="1">Belongs to the peptidase C78 family.</text>
</comment>
<keyword evidence="9" id="KW-1185">Reference proteome</keyword>
<dbReference type="GO" id="GO:0006508">
    <property type="term" value="P:proteolysis"/>
    <property type="evidence" value="ECO:0007669"/>
    <property type="project" value="UniProtKB-KW"/>
</dbReference>
<protein>
    <recommendedName>
        <fullName evidence="10">Ufm1-specific protease 2</fullName>
    </recommendedName>
</protein>
<keyword evidence="2" id="KW-0645">Protease</keyword>
<dbReference type="GO" id="GO:0005634">
    <property type="term" value="C:nucleus"/>
    <property type="evidence" value="ECO:0007669"/>
    <property type="project" value="TreeGrafter"/>
</dbReference>
<dbReference type="GO" id="GO:0005783">
    <property type="term" value="C:endoplasmic reticulum"/>
    <property type="evidence" value="ECO:0007669"/>
    <property type="project" value="TreeGrafter"/>
</dbReference>
<reference evidence="8 9" key="1">
    <citation type="submission" date="2024-01" db="EMBL/GenBank/DDBJ databases">
        <title>The genome of the rayed Mediterranean limpet Patella caerulea (Linnaeus, 1758).</title>
        <authorList>
            <person name="Anh-Thu Weber A."/>
            <person name="Halstead-Nussloch G."/>
        </authorList>
    </citation>
    <scope>NUCLEOTIDE SEQUENCE [LARGE SCALE GENOMIC DNA]</scope>
    <source>
        <strain evidence="8">AATW-2023a</strain>
        <tissue evidence="8">Whole specimen</tissue>
    </source>
</reference>
<gene>
    <name evidence="8" type="ORF">SNE40_022691</name>
</gene>
<comment type="caution">
    <text evidence="8">The sequence shown here is derived from an EMBL/GenBank/DDBJ whole genome shotgun (WGS) entry which is preliminary data.</text>
</comment>
<evidence type="ECO:0000256" key="5">
    <source>
        <dbReference type="ARBA" id="ARBA00022807"/>
    </source>
</evidence>
<dbReference type="InterPro" id="IPR049387">
    <property type="entry name" value="UFSP2-like_2nd"/>
</dbReference>
<evidence type="ECO:0000256" key="1">
    <source>
        <dbReference type="ARBA" id="ARBA00008552"/>
    </source>
</evidence>
<proteinExistence type="inferred from homology"/>
<feature type="domain" description="UFSP1/2/DUB catalytic" evidence="6">
    <location>
        <begin position="397"/>
        <end position="581"/>
    </location>
</feature>
<keyword evidence="4" id="KW-0378">Hydrolase</keyword>
<evidence type="ECO:0000256" key="2">
    <source>
        <dbReference type="ARBA" id="ARBA00022670"/>
    </source>
</evidence>
<organism evidence="8 9">
    <name type="scientific">Patella caerulea</name>
    <name type="common">Rayed Mediterranean limpet</name>
    <dbReference type="NCBI Taxonomy" id="87958"/>
    <lineage>
        <taxon>Eukaryota</taxon>
        <taxon>Metazoa</taxon>
        <taxon>Spiralia</taxon>
        <taxon>Lophotrochozoa</taxon>
        <taxon>Mollusca</taxon>
        <taxon>Gastropoda</taxon>
        <taxon>Patellogastropoda</taxon>
        <taxon>Patelloidea</taxon>
        <taxon>Patellidae</taxon>
        <taxon>Patella</taxon>
    </lineage>
</organism>
<evidence type="ECO:0000313" key="9">
    <source>
        <dbReference type="Proteomes" id="UP001347796"/>
    </source>
</evidence>